<proteinExistence type="predicted"/>
<dbReference type="Proteomes" id="UP000821845">
    <property type="component" value="Chromosome 5"/>
</dbReference>
<reference evidence="1" key="1">
    <citation type="submission" date="2020-05" db="EMBL/GenBank/DDBJ databases">
        <title>Large-scale comparative analyses of tick genomes elucidate their genetic diversity and vector capacities.</title>
        <authorList>
            <person name="Jia N."/>
            <person name="Wang J."/>
            <person name="Shi W."/>
            <person name="Du L."/>
            <person name="Sun Y."/>
            <person name="Zhan W."/>
            <person name="Jiang J."/>
            <person name="Wang Q."/>
            <person name="Zhang B."/>
            <person name="Ji P."/>
            <person name="Sakyi L.B."/>
            <person name="Cui X."/>
            <person name="Yuan T."/>
            <person name="Jiang B."/>
            <person name="Yang W."/>
            <person name="Lam T.T.-Y."/>
            <person name="Chang Q."/>
            <person name="Ding S."/>
            <person name="Wang X."/>
            <person name="Zhu J."/>
            <person name="Ruan X."/>
            <person name="Zhao L."/>
            <person name="Wei J."/>
            <person name="Que T."/>
            <person name="Du C."/>
            <person name="Cheng J."/>
            <person name="Dai P."/>
            <person name="Han X."/>
            <person name="Huang E."/>
            <person name="Gao Y."/>
            <person name="Liu J."/>
            <person name="Shao H."/>
            <person name="Ye R."/>
            <person name="Li L."/>
            <person name="Wei W."/>
            <person name="Wang X."/>
            <person name="Wang C."/>
            <person name="Yang T."/>
            <person name="Huo Q."/>
            <person name="Li W."/>
            <person name="Guo W."/>
            <person name="Chen H."/>
            <person name="Zhou L."/>
            <person name="Ni X."/>
            <person name="Tian J."/>
            <person name="Zhou Y."/>
            <person name="Sheng Y."/>
            <person name="Liu T."/>
            <person name="Pan Y."/>
            <person name="Xia L."/>
            <person name="Li J."/>
            <person name="Zhao F."/>
            <person name="Cao W."/>
        </authorList>
    </citation>
    <scope>NUCLEOTIDE SEQUENCE</scope>
    <source>
        <strain evidence="1">Hyas-2018</strain>
    </source>
</reference>
<dbReference type="EMBL" id="CM023485">
    <property type="protein sequence ID" value="KAH6931458.1"/>
    <property type="molecule type" value="Genomic_DNA"/>
</dbReference>
<accession>A0ACB7SCN7</accession>
<sequence length="2400" mass="267931">MAEQLIVKNLKAGTFEGLSNDVRTYVASTTSDPVKCGNFIKFLFSHIIKLQNAGAPHKIHDEVLEVIEIGLHTLHSVLQLNHVVDCLNILYHMFALLLKEEQFLQASTAADIMLSLLKNVDSQSPKTVIVISNAYVQLWNNALELRQKGVQANQAIAFELLLLALKFLCLKDELVAVAEKHAIAANWCAVKMKSEPWLARLRRCILPAISELLRHTHTTSLRASVPCIVDVLLYQHKMSSKLGSSFSLVVEWRNVAHKALFSREVSLYHHITSLLSVVDQVSALSLCVTDRNSPVRDFKLPKNILWQDCQPCSEEFMCLTSCVQVILLQLHAVEQFIQCAPNRIEFTAAITAFLGLGHFVKRYLSCLHEVGAGSPHVSTALRVLRALLLLHNYLIQETKGKCTSPCQDVGLIVYWRDKEDCTKLLIFAEKFYPSSLLKIGEACGTETADVALLSKTFYAMAYNCFQNKINKHAALYTKISVELSVLHISHHPEENTADFQKELWKRCELLLWQYRQEKQHAEALLVTGKVVNLGPELRSLAMVRWVKIRKEIGCCPKFRGSLLKQLDAHGAPQQMTNEDRLAFLIFELNVSVKEGLSADACMDLFDELKDLAPRVNSKLAHSYVLVENMLLLSHFPYMDVNLECTFDESFQKALSSVEELLKTDNKTDVDIARLLNAACLFWLYMNKINMLREFAAQDSTEAAVDPPEIKCDDPILSQALAEDKDYSCDATRRYRHINLGYELSAQKNFDQVLEMWCTAFEQPSSEWKPMFRDLVECWFFEHVKVVCEVYASSFRFLEEIKAATLWYSVAMDRSMNQEAVLAASYLVSALIKVGLVDAAANVVQQTETFASQLDEGLPRFRFVLAKANLLYNQEKYNEGFQLLDWLLKHPLLQKSSKSFLLFMAEVKLLVCRYTLLPAAISAPFHAKGHLECDTPIILAQESLKISQSVLRHFTENILAEPCDLLTMWTLERMLLDSAALLGQLYSGIGAAKEAYAFLKEYLRRARVMVSATRCARFVLLIANLDLLCEKLYDVKSKLSSVEFMLHLKNFSCLNKLQCKDVTVTKVDNTDSSDIEEKTYNKYSCPTLSHSMAVVLFLKQESVLQSPPSVPSLDKIHNTDCTCQLCGFYSTRQLWIERDLLKCLLYIVVGDVTAAIGGLETLLELVSSLHQKLSKEVNSAASFLKRRLSKTFLCGQNRTVGAWGDLLTLHATILLHLSEAHLQRKSYLTSLAKADEGLKLVSLNGCGSKTHWKVFAGLAHQKVRVLVTMSHKNKDSSGDLKGSPLWIVNTNEHAAVMNATNTDAVSSPRRSSKRAPPLTAPGAPKARKDMPLDMYVKSLSHAEAASTAKKGNEDKAAFVVFDESVEDCVDKEKYSVVRASRRAGARTRAAAAAGDAGDDTDKPEVTRMPKKQVRAQRKAAKTDLVSASASKDAGTRPSKESASEQAPTNSTQGAASVALLNTVDEEEEAVSSIARFSLQEREPRLVKDVPYVEHVFTEEQLASCKPQALDDMVSLLDKAFELIIHFPPCPLYAEMSRTMVHLLDLQARVDQFLCTTFKDLMSHYRSNSEKYSKEHKAASLWYISQASSVTLQHVGRTFLYKKLKRQRAASISDTVQDFEFSQKDIVKAEALGFRLLSTLKTTQLTELYDLLPADWTVVQVTTAESATKGPGGVILTPDLFVCQCRKGKAPIMVKLSGSSDDQFHTVLFKEFKSILDESTVTMKMTEPPLWWSVRHALDKRMKDVVDSMENVWMGCWKGVFHGKIVDAGTYKDLRDAVVQVVSKATKHKLECSNSRLLEAVIDSAADLTDHQLSVAVCQFTTSVAENVYTQHVDTTKTYFILNPTDDIPRTQAQFQSMFAGLGWQGVTGVPPSKEEFQAALTNKDFIIYCGHGSGREYLMSDVIEQMRCRACPILMGCSSGRLKVFGQKIEPFGVVLQYWIGGSPSVVANLWDVTDKDIDRFTDTFLRHWVPQLGSDTHISDITTAVQLSRKSCKLQYLIGAAPVVYGLPVQSKNIQGSELEDVSIVRKMSHVEVLSLSVNNISTLADFAHCKNLQELYIRKNNIGDLNEVLYLKDLPKLKNLWLADNPCAESDNYRMTVLRHLPNLQKLDNQTVQSHEVERAQVQGAVLTLPTLDTTAAEEKTSQPAPSSNHNNRQQSSGSQPSARFSPPQAHQNGSEDGHYKYSNVSRPRELEVEVPATEVNVPNRATAFQSPPVTSTPCKDPPRLAEAACSPVLPNMPQDGHPSCQGMSPAEQHAFHARVQTLMDHSGRRLRKSAEITCDPVALFEGDDPAAARPSAQLGDTRRFSSVEYLHTHSLESDPLMSPPPADGNVRGGATMYAEVHRSHKAEKGSPTRLLPKGGKNRNANILSAVLCLIKELDYASLEVVETAIHCRMEEMDG</sequence>
<organism evidence="1 2">
    <name type="scientific">Hyalomma asiaticum</name>
    <name type="common">Tick</name>
    <dbReference type="NCBI Taxonomy" id="266040"/>
    <lineage>
        <taxon>Eukaryota</taxon>
        <taxon>Metazoa</taxon>
        <taxon>Ecdysozoa</taxon>
        <taxon>Arthropoda</taxon>
        <taxon>Chelicerata</taxon>
        <taxon>Arachnida</taxon>
        <taxon>Acari</taxon>
        <taxon>Parasitiformes</taxon>
        <taxon>Ixodida</taxon>
        <taxon>Ixodoidea</taxon>
        <taxon>Ixodidae</taxon>
        <taxon>Hyalomminae</taxon>
        <taxon>Hyalomma</taxon>
    </lineage>
</organism>
<name>A0ACB7SCN7_HYAAI</name>
<protein>
    <submittedName>
        <fullName evidence="1">Uncharacterized protein</fullName>
    </submittedName>
</protein>
<gene>
    <name evidence="1" type="ORF">HPB50_024463</name>
</gene>
<evidence type="ECO:0000313" key="1">
    <source>
        <dbReference type="EMBL" id="KAH6931458.1"/>
    </source>
</evidence>
<evidence type="ECO:0000313" key="2">
    <source>
        <dbReference type="Proteomes" id="UP000821845"/>
    </source>
</evidence>
<keyword evidence="2" id="KW-1185">Reference proteome</keyword>
<comment type="caution">
    <text evidence="1">The sequence shown here is derived from an EMBL/GenBank/DDBJ whole genome shotgun (WGS) entry which is preliminary data.</text>
</comment>